<dbReference type="EMBL" id="LT841305">
    <property type="protein sequence ID" value="SMH65175.1"/>
    <property type="molecule type" value="Genomic_DNA"/>
</dbReference>
<organism evidence="1">
    <name type="scientific">Acidithiobacillus ferrivorans</name>
    <dbReference type="NCBI Taxonomy" id="160808"/>
    <lineage>
        <taxon>Bacteria</taxon>
        <taxon>Pseudomonadati</taxon>
        <taxon>Pseudomonadota</taxon>
        <taxon>Acidithiobacillia</taxon>
        <taxon>Acidithiobacillales</taxon>
        <taxon>Acidithiobacillaceae</taxon>
        <taxon>Acidithiobacillus</taxon>
    </lineage>
</organism>
<accession>A0A060UVA7</accession>
<reference evidence="1" key="2">
    <citation type="submission" date="2014-07" db="EMBL/GenBank/DDBJ databases">
        <title>Initial genome analysis of the psychrotolerant acidophile Acidithiobacillus ferrivorans CF27: insights into iron and sulfur oxidation pathways and into biofilm formation.</title>
        <authorList>
            <person name="Talla E."/>
            <person name="Hedrich S."/>
            <person name="Mangenot S."/>
            <person name="Ji B."/>
            <person name="Johnson D.B."/>
            <person name="Barbe V."/>
            <person name="Bonnefoy V."/>
        </authorList>
    </citation>
    <scope>NUCLEOTIDE SEQUENCE [LARGE SCALE GENOMIC DNA]</scope>
    <source>
        <strain evidence="1">CF27</strain>
    </source>
</reference>
<dbReference type="AlphaFoldDB" id="A0A060UVA7"/>
<reference evidence="1" key="1">
    <citation type="submission" date="2014-03" db="EMBL/GenBank/DDBJ databases">
        <authorList>
            <person name="Genoscope - CEA"/>
        </authorList>
    </citation>
    <scope>NUCLEOTIDE SEQUENCE [LARGE SCALE GENOMIC DNA]</scope>
    <source>
        <strain evidence="1">CF27</strain>
    </source>
</reference>
<dbReference type="Proteomes" id="UP000193925">
    <property type="component" value="Chromosome AFERRI"/>
</dbReference>
<name>A0A060UVA7_9PROT</name>
<dbReference type="EMBL" id="CCCS020000001">
    <property type="protein sequence ID" value="CDQ12281.1"/>
    <property type="molecule type" value="Genomic_DNA"/>
</dbReference>
<evidence type="ECO:0000313" key="2">
    <source>
        <dbReference type="EMBL" id="SMH65175.1"/>
    </source>
</evidence>
<reference evidence="2 3" key="3">
    <citation type="submission" date="2017-03" db="EMBL/GenBank/DDBJ databases">
        <authorList>
            <person name="Regsiter A."/>
            <person name="William W."/>
        </authorList>
    </citation>
    <scope>NUCLEOTIDE SEQUENCE [LARGE SCALE GENOMIC DNA]</scope>
    <source>
        <strain evidence="2">PRJEB5721</strain>
    </source>
</reference>
<keyword evidence="3" id="KW-1185">Reference proteome</keyword>
<protein>
    <submittedName>
        <fullName evidence="1">Uncharacterized protein</fullName>
    </submittedName>
</protein>
<gene>
    <name evidence="1" type="ORF">AFERRI_10104</name>
    <name evidence="2" type="ORF">AFERRI_11210</name>
</gene>
<sequence length="78" mass="8168">MTNRTCWRGGEGCGRRGKKTWAAAGGNIAGRENVTEPIIAGAGKVIPGSLNPPGAWVAAQIDTHWPDIAPECVLTFIP</sequence>
<dbReference type="OrthoDB" id="9900657at2"/>
<proteinExistence type="predicted"/>
<evidence type="ECO:0000313" key="1">
    <source>
        <dbReference type="EMBL" id="CDQ12281.1"/>
    </source>
</evidence>
<dbReference type="RefSeq" id="WP_014029510.1">
    <property type="nucleotide sequence ID" value="NZ_CCCS020000001.1"/>
</dbReference>
<evidence type="ECO:0000313" key="3">
    <source>
        <dbReference type="Proteomes" id="UP000193925"/>
    </source>
</evidence>